<comment type="subcellular location">
    <subcellularLocation>
        <location evidence="1 7">Cell inner membrane</location>
        <topology evidence="1 7">Multi-pass membrane protein</topology>
    </subcellularLocation>
</comment>
<feature type="transmembrane region" description="Helical" evidence="7">
    <location>
        <begin position="136"/>
        <end position="161"/>
    </location>
</feature>
<keyword evidence="6 7" id="KW-0472">Membrane</keyword>
<keyword evidence="11" id="KW-1185">Reference proteome</keyword>
<evidence type="ECO:0000256" key="6">
    <source>
        <dbReference type="ARBA" id="ARBA00023136"/>
    </source>
</evidence>
<dbReference type="AlphaFoldDB" id="A0A0T5PC37"/>
<dbReference type="Proteomes" id="UP000051401">
    <property type="component" value="Unassembled WGS sequence"/>
</dbReference>
<dbReference type="OrthoDB" id="9790209at2"/>
<feature type="transmembrane region" description="Helical" evidence="7">
    <location>
        <begin position="310"/>
        <end position="332"/>
    </location>
</feature>
<comment type="subunit">
    <text evidence="7">The complex comprises the extracytoplasmic solute receptor protein and the two transmembrane proteins.</text>
</comment>
<evidence type="ECO:0000313" key="11">
    <source>
        <dbReference type="Proteomes" id="UP000051401"/>
    </source>
</evidence>
<keyword evidence="4 7" id="KW-0812">Transmembrane</keyword>
<keyword evidence="2" id="KW-1003">Cell membrane</keyword>
<evidence type="ECO:0000259" key="8">
    <source>
        <dbReference type="Pfam" id="PF06808"/>
    </source>
</evidence>
<feature type="transmembrane region" description="Helical" evidence="7">
    <location>
        <begin position="6"/>
        <end position="35"/>
    </location>
</feature>
<dbReference type="STRING" id="540747.SAMN04488031_104317"/>
<feature type="transmembrane region" description="Helical" evidence="7">
    <location>
        <begin position="96"/>
        <end position="124"/>
    </location>
</feature>
<evidence type="ECO:0000313" key="12">
    <source>
        <dbReference type="Proteomes" id="UP000325785"/>
    </source>
</evidence>
<feature type="transmembrane region" description="Helical" evidence="7">
    <location>
        <begin position="167"/>
        <end position="189"/>
    </location>
</feature>
<reference evidence="10 12" key="2">
    <citation type="submission" date="2018-08" db="EMBL/GenBank/DDBJ databases">
        <title>Genetic Globetrotter - A new plasmid hitch-hiking vast phylogenetic and geographic distances.</title>
        <authorList>
            <person name="Vollmers J."/>
            <person name="Petersen J."/>
        </authorList>
    </citation>
    <scope>NUCLEOTIDE SEQUENCE [LARGE SCALE GENOMIC DNA]</scope>
    <source>
        <strain evidence="10 12">DSM 26383</strain>
    </source>
</reference>
<evidence type="ECO:0000256" key="4">
    <source>
        <dbReference type="ARBA" id="ARBA00022692"/>
    </source>
</evidence>
<feature type="transmembrane region" description="Helical" evidence="7">
    <location>
        <begin position="222"/>
        <end position="240"/>
    </location>
</feature>
<dbReference type="GO" id="GO:0022857">
    <property type="term" value="F:transmembrane transporter activity"/>
    <property type="evidence" value="ECO:0007669"/>
    <property type="project" value="UniProtKB-UniRule"/>
</dbReference>
<feature type="transmembrane region" description="Helical" evidence="7">
    <location>
        <begin position="363"/>
        <end position="386"/>
    </location>
</feature>
<evidence type="ECO:0000313" key="9">
    <source>
        <dbReference type="EMBL" id="KRS18462.1"/>
    </source>
</evidence>
<feature type="transmembrane region" description="Helical" evidence="7">
    <location>
        <begin position="274"/>
        <end position="298"/>
    </location>
</feature>
<dbReference type="PIRSF" id="PIRSF006066">
    <property type="entry name" value="HI0050"/>
    <property type="match status" value="1"/>
</dbReference>
<keyword evidence="7" id="KW-0813">Transport</keyword>
<feature type="transmembrane region" description="Helical" evidence="7">
    <location>
        <begin position="246"/>
        <end position="262"/>
    </location>
</feature>
<dbReference type="EMBL" id="LAXI01000003">
    <property type="protein sequence ID" value="KRS18462.1"/>
    <property type="molecule type" value="Genomic_DNA"/>
</dbReference>
<dbReference type="Pfam" id="PF06808">
    <property type="entry name" value="DctM"/>
    <property type="match status" value="1"/>
</dbReference>
<feature type="transmembrane region" description="Helical" evidence="7">
    <location>
        <begin position="398"/>
        <end position="420"/>
    </location>
</feature>
<dbReference type="PATRIC" id="fig|540747.5.peg.3659"/>
<dbReference type="EMBL" id="CP031598">
    <property type="protein sequence ID" value="QEW25442.1"/>
    <property type="molecule type" value="Genomic_DNA"/>
</dbReference>
<evidence type="ECO:0000256" key="2">
    <source>
        <dbReference type="ARBA" id="ARBA00022475"/>
    </source>
</evidence>
<feature type="transmembrane region" description="Helical" evidence="7">
    <location>
        <begin position="47"/>
        <end position="76"/>
    </location>
</feature>
<sequence length="435" mass="45694">MDMIILASLLIFTLLIFSGVPIALGFLGATVFVAVTKDYDPDFLLPAGFAAFNSVTLLTLPFFIAVGYLVTAGSVASRLINLADAVFGRVRGGLGIVAIVVSCVFGAISGAAASSVIAIGTTMIPQMEKQGYPRGYSAALISSAAVLATMIPPSLAMIMFAFVTGQSVAACFLATVGPAIVLATLFSLLNVIMVRRMPGVVSPKPMSFKGIATDLRDRTKPAIGAIMLPVVILGGIYGGIMTPTEAAAVAVFYVIFLSLVVYRDMSLKQMVIALRASVASTGTMIVMTFFAALLGRLYTMEQVPNQVSDVLLSLSSDPLVLLLLINLLLIITGMVMDELSAILLVTPLLFPVVLQLGVHPIQFAAIIGTNLGMGMMTPPMAGIMYVGARVGRVTIDKMIGTSMILILFGSIPVILLVTFWPPLSLALPQLLGVVR</sequence>
<comment type="function">
    <text evidence="7">Part of the tripartite ATP-independent periplasmic (TRAP) transport system.</text>
</comment>
<dbReference type="InterPro" id="IPR004681">
    <property type="entry name" value="TRAP_DctM"/>
</dbReference>
<feature type="transmembrane region" description="Helical" evidence="7">
    <location>
        <begin position="339"/>
        <end position="357"/>
    </location>
</feature>
<dbReference type="PANTHER" id="PTHR33362">
    <property type="entry name" value="SIALIC ACID TRAP TRANSPORTER PERMEASE PROTEIN SIAT-RELATED"/>
    <property type="match status" value="1"/>
</dbReference>
<name>A0A0T5PC37_9RHOB</name>
<accession>A0A0T5PC37</accession>
<comment type="similarity">
    <text evidence="7">Belongs to the TRAP transporter large permease family.</text>
</comment>
<dbReference type="KEGG" id="rid:RIdsm_01229"/>
<dbReference type="InterPro" id="IPR010656">
    <property type="entry name" value="DctM"/>
</dbReference>
<evidence type="ECO:0000256" key="3">
    <source>
        <dbReference type="ARBA" id="ARBA00022519"/>
    </source>
</evidence>
<dbReference type="GO" id="GO:0005886">
    <property type="term" value="C:plasma membrane"/>
    <property type="evidence" value="ECO:0007669"/>
    <property type="project" value="UniProtKB-SubCell"/>
</dbReference>
<keyword evidence="5 7" id="KW-1133">Transmembrane helix</keyword>
<feature type="domain" description="TRAP C4-dicarboxylate transport system permease DctM subunit" evidence="8">
    <location>
        <begin position="10"/>
        <end position="421"/>
    </location>
</feature>
<dbReference type="Proteomes" id="UP000325785">
    <property type="component" value="Chromosome"/>
</dbReference>
<proteinExistence type="inferred from homology"/>
<keyword evidence="3 7" id="KW-0997">Cell inner membrane</keyword>
<organism evidence="9 11">
    <name type="scientific">Roseovarius indicus</name>
    <dbReference type="NCBI Taxonomy" id="540747"/>
    <lineage>
        <taxon>Bacteria</taxon>
        <taxon>Pseudomonadati</taxon>
        <taxon>Pseudomonadota</taxon>
        <taxon>Alphaproteobacteria</taxon>
        <taxon>Rhodobacterales</taxon>
        <taxon>Roseobacteraceae</taxon>
        <taxon>Roseovarius</taxon>
    </lineage>
</organism>
<dbReference type="RefSeq" id="WP_057814508.1">
    <property type="nucleotide sequence ID" value="NZ_CP031598.1"/>
</dbReference>
<dbReference type="NCBIfam" id="TIGR00786">
    <property type="entry name" value="dctM"/>
    <property type="match status" value="1"/>
</dbReference>
<evidence type="ECO:0000256" key="7">
    <source>
        <dbReference type="RuleBase" id="RU369079"/>
    </source>
</evidence>
<protein>
    <recommendedName>
        <fullName evidence="7">TRAP transporter large permease protein</fullName>
    </recommendedName>
</protein>
<evidence type="ECO:0000256" key="5">
    <source>
        <dbReference type="ARBA" id="ARBA00022989"/>
    </source>
</evidence>
<dbReference type="PANTHER" id="PTHR33362:SF3">
    <property type="entry name" value="SIALIC ACID TRAP TRANSPORTER PERMEASE PROTEIN SIAT"/>
    <property type="match status" value="1"/>
</dbReference>
<reference evidence="9 11" key="1">
    <citation type="submission" date="2015-04" db="EMBL/GenBank/DDBJ databases">
        <title>The draft genome sequence of Roseovarius indicus B108T.</title>
        <authorList>
            <person name="Li G."/>
            <person name="Lai Q."/>
            <person name="Shao Z."/>
            <person name="Yan P."/>
        </authorList>
    </citation>
    <scope>NUCLEOTIDE SEQUENCE [LARGE SCALE GENOMIC DNA]</scope>
    <source>
        <strain evidence="9 11">B108</strain>
    </source>
</reference>
<evidence type="ECO:0000313" key="10">
    <source>
        <dbReference type="EMBL" id="QEW25442.1"/>
    </source>
</evidence>
<evidence type="ECO:0000256" key="1">
    <source>
        <dbReference type="ARBA" id="ARBA00004429"/>
    </source>
</evidence>
<gene>
    <name evidence="10" type="primary">siaT_22</name>
    <name evidence="10" type="ORF">RIdsm_01229</name>
    <name evidence="9" type="ORF">XM52_06490</name>
</gene>